<reference evidence="2" key="1">
    <citation type="submission" date="2016-04" db="EMBL/GenBank/DDBJ databases">
        <authorList>
            <person name="Evans L.H."/>
            <person name="Alamgir A."/>
            <person name="Owens N."/>
            <person name="Weber N.D."/>
            <person name="Virtaneva K."/>
            <person name="Barbian K."/>
            <person name="Babar A."/>
            <person name="Rosenke K."/>
        </authorList>
    </citation>
    <scope>NUCLEOTIDE SEQUENCE [LARGE SCALE GENOMIC DNA]</scope>
    <source>
        <strain evidence="2">CBS 101.48</strain>
    </source>
</reference>
<organism evidence="2">
    <name type="scientific">Absidia glauca</name>
    <name type="common">Pin mould</name>
    <dbReference type="NCBI Taxonomy" id="4829"/>
    <lineage>
        <taxon>Eukaryota</taxon>
        <taxon>Fungi</taxon>
        <taxon>Fungi incertae sedis</taxon>
        <taxon>Mucoromycota</taxon>
        <taxon>Mucoromycotina</taxon>
        <taxon>Mucoromycetes</taxon>
        <taxon>Mucorales</taxon>
        <taxon>Cunninghamellaceae</taxon>
        <taxon>Absidia</taxon>
    </lineage>
</organism>
<proteinExistence type="predicted"/>
<dbReference type="AlphaFoldDB" id="A0A168PNF7"/>
<evidence type="ECO:0000313" key="2">
    <source>
        <dbReference type="EMBL" id="SAM02684.1"/>
    </source>
</evidence>
<dbReference type="Proteomes" id="UP000078561">
    <property type="component" value="Unassembled WGS sequence"/>
</dbReference>
<dbReference type="EMBL" id="LT553933">
    <property type="protein sequence ID" value="SAM02684.1"/>
    <property type="molecule type" value="Genomic_DNA"/>
</dbReference>
<dbReference type="InParanoid" id="A0A168PNF7"/>
<protein>
    <submittedName>
        <fullName evidence="2">Uncharacterized protein</fullName>
    </submittedName>
</protein>
<keyword evidence="3" id="KW-1185">Reference proteome</keyword>
<accession>A0A168PNF7</accession>
<evidence type="ECO:0000313" key="3">
    <source>
        <dbReference type="Proteomes" id="UP000078561"/>
    </source>
</evidence>
<feature type="compositionally biased region" description="Polar residues" evidence="1">
    <location>
        <begin position="8"/>
        <end position="22"/>
    </location>
</feature>
<feature type="region of interest" description="Disordered" evidence="1">
    <location>
        <begin position="1"/>
        <end position="22"/>
    </location>
</feature>
<name>A0A168PNF7_ABSGL</name>
<gene>
    <name evidence="2" type="primary">ABSGL_08487.1 scaffold 10135</name>
</gene>
<sequence>MTEALDNQVGTPGYKTTSAQRIGDNNNLGPCLKIPAVPTAPTHLENDHRFFLGCTTKDHVWFDLWPGPSFPPS</sequence>
<evidence type="ECO:0000256" key="1">
    <source>
        <dbReference type="SAM" id="MobiDB-lite"/>
    </source>
</evidence>